<dbReference type="InterPro" id="IPR007357">
    <property type="entry name" value="PhrB-like"/>
</dbReference>
<dbReference type="Pfam" id="PF04244">
    <property type="entry name" value="DPRP"/>
    <property type="match status" value="1"/>
</dbReference>
<dbReference type="Gene3D" id="3.40.50.620">
    <property type="entry name" value="HUPs"/>
    <property type="match status" value="1"/>
</dbReference>
<organism evidence="1">
    <name type="scientific">freshwater metagenome</name>
    <dbReference type="NCBI Taxonomy" id="449393"/>
    <lineage>
        <taxon>unclassified sequences</taxon>
        <taxon>metagenomes</taxon>
        <taxon>ecological metagenomes</taxon>
    </lineage>
</organism>
<dbReference type="PANTHER" id="PTHR38657:SF1">
    <property type="entry name" value="SLR1343 PROTEIN"/>
    <property type="match status" value="1"/>
</dbReference>
<protein>
    <submittedName>
        <fullName evidence="1">Unannotated protein</fullName>
    </submittedName>
</protein>
<evidence type="ECO:0000313" key="1">
    <source>
        <dbReference type="EMBL" id="CAB4576326.1"/>
    </source>
</evidence>
<dbReference type="Gene3D" id="1.10.10.1710">
    <property type="entry name" value="Deoxyribodipyrimidine photolyase-related"/>
    <property type="match status" value="1"/>
</dbReference>
<dbReference type="EMBL" id="CAEZTR010000040">
    <property type="protein sequence ID" value="CAB4576326.1"/>
    <property type="molecule type" value="Genomic_DNA"/>
</dbReference>
<accession>A0A6J6EKG6</accession>
<dbReference type="InterPro" id="IPR036134">
    <property type="entry name" value="Crypto/Photolyase_FAD-like_sf"/>
</dbReference>
<dbReference type="PANTHER" id="PTHR38657">
    <property type="entry name" value="SLR1343 PROTEIN"/>
    <property type="match status" value="1"/>
</dbReference>
<dbReference type="AlphaFoldDB" id="A0A6J6EKG6"/>
<gene>
    <name evidence="1" type="ORF">UFOPK1711_00835</name>
</gene>
<name>A0A6J6EKG6_9ZZZZ</name>
<dbReference type="Gene3D" id="1.10.579.10">
    <property type="entry name" value="DNA Cyclobutane Dipyrimidine Photolyase, subunit A, domain 3"/>
    <property type="match status" value="1"/>
</dbReference>
<sequence>MDTVWILGDQLRRDTGALAGCRPGEVRVLMVESDSKVGSGRWHRQRLHFVLASMRRFAEELKAEGFAVDYRRASSMRAGVIAHREEFKPERLRAMSPMSFDGLELLRALDVEVIDNDQFLCSAQEFAAWAGDRSNLKMEDFYRWQRQRLNILMDGKKPVGGTWNYDAENREPPPKDGRSWPAPIIDSLDATDARVIADIARRAPEAFGSSFDGLWATTRTGALARLHQFVDEVLPLFGPHEDAVMSTEWKLAHSALSPYLNIGLLHPREVVDAAHAAFNDGRIPIASAEGFIRQVIGWREYVWGLYWLWMPEYRELNVLEAESPLPAAFTGGETHMACISHTVEAIDERAWVHHIERLMVLGNLSLTSGVRPGALVDWMWKSFIDGAEWVMLPNVIGMALYADGGRMSTKPYASGGAYINKMSDHCGNCRYDPKKRIGEHACPFTTLYWDFLARNEPELRSNHRLGNQLGSMRKLKDLDAVRERAVEVRARLIDGSL</sequence>
<dbReference type="InterPro" id="IPR014729">
    <property type="entry name" value="Rossmann-like_a/b/a_fold"/>
</dbReference>
<dbReference type="Gene3D" id="1.25.40.80">
    <property type="match status" value="1"/>
</dbReference>
<dbReference type="SUPFAM" id="SSF48173">
    <property type="entry name" value="Cryptochrome/photolyase FAD-binding domain"/>
    <property type="match status" value="1"/>
</dbReference>
<dbReference type="InterPro" id="IPR052551">
    <property type="entry name" value="UV-DNA_repair_photolyase"/>
</dbReference>
<reference evidence="1" key="1">
    <citation type="submission" date="2020-05" db="EMBL/GenBank/DDBJ databases">
        <authorList>
            <person name="Chiriac C."/>
            <person name="Salcher M."/>
            <person name="Ghai R."/>
            <person name="Kavagutti S V."/>
        </authorList>
    </citation>
    <scope>NUCLEOTIDE SEQUENCE</scope>
</reference>
<proteinExistence type="predicted"/>